<accession>A0A7W7RJJ5</accession>
<keyword evidence="3" id="KW-1185">Reference proteome</keyword>
<evidence type="ECO:0000313" key="2">
    <source>
        <dbReference type="EMBL" id="MBB4933183.1"/>
    </source>
</evidence>
<proteinExistence type="predicted"/>
<name>A0A7W7RJJ5_9ACTN</name>
<dbReference type="Proteomes" id="UP000523007">
    <property type="component" value="Unassembled WGS sequence"/>
</dbReference>
<reference evidence="2 3" key="1">
    <citation type="submission" date="2020-08" db="EMBL/GenBank/DDBJ databases">
        <title>Sequencing the genomes of 1000 actinobacteria strains.</title>
        <authorList>
            <person name="Klenk H.-P."/>
        </authorList>
    </citation>
    <scope>NUCLEOTIDE SEQUENCE [LARGE SCALE GENOMIC DNA]</scope>
    <source>
        <strain evidence="2 3">DSM 102030</strain>
    </source>
</reference>
<gene>
    <name evidence="2" type="ORF">F4561_004003</name>
</gene>
<feature type="transmembrane region" description="Helical" evidence="1">
    <location>
        <begin position="39"/>
        <end position="60"/>
    </location>
</feature>
<organism evidence="2 3">
    <name type="scientific">Lipingzhangella halophila</name>
    <dbReference type="NCBI Taxonomy" id="1783352"/>
    <lineage>
        <taxon>Bacteria</taxon>
        <taxon>Bacillati</taxon>
        <taxon>Actinomycetota</taxon>
        <taxon>Actinomycetes</taxon>
        <taxon>Streptosporangiales</taxon>
        <taxon>Nocardiopsidaceae</taxon>
        <taxon>Lipingzhangella</taxon>
    </lineage>
</organism>
<sequence>MRDRIRRSLGMPLLAVCGLALLGVPRVVAHDLELVGPVANSLLVWIPVAVWLVVVLWCRVPNAFRTLLVIGLAYGMVLGVTHQVLWTQAFDEPPSLGGNLEGVLAPAAESALLRMFAFLSSLGTGALVGAVTGVVGWLLAKAVPALRPRSDAGSSVP</sequence>
<evidence type="ECO:0000256" key="1">
    <source>
        <dbReference type="SAM" id="Phobius"/>
    </source>
</evidence>
<keyword evidence="1" id="KW-1133">Transmembrane helix</keyword>
<evidence type="ECO:0000313" key="3">
    <source>
        <dbReference type="Proteomes" id="UP000523007"/>
    </source>
</evidence>
<protein>
    <submittedName>
        <fullName evidence="2">Uncharacterized protein</fullName>
    </submittedName>
</protein>
<dbReference type="RefSeq" id="WP_246437238.1">
    <property type="nucleotide sequence ID" value="NZ_JACHJT010000001.1"/>
</dbReference>
<comment type="caution">
    <text evidence="2">The sequence shown here is derived from an EMBL/GenBank/DDBJ whole genome shotgun (WGS) entry which is preliminary data.</text>
</comment>
<keyword evidence="1" id="KW-0812">Transmembrane</keyword>
<dbReference type="EMBL" id="JACHJT010000001">
    <property type="protein sequence ID" value="MBB4933183.1"/>
    <property type="molecule type" value="Genomic_DNA"/>
</dbReference>
<keyword evidence="1" id="KW-0472">Membrane</keyword>
<feature type="transmembrane region" description="Helical" evidence="1">
    <location>
        <begin position="116"/>
        <end position="140"/>
    </location>
</feature>
<dbReference type="AlphaFoldDB" id="A0A7W7RJJ5"/>
<feature type="transmembrane region" description="Helical" evidence="1">
    <location>
        <begin position="67"/>
        <end position="86"/>
    </location>
</feature>